<name>D8QBV2_SCHCM</name>
<evidence type="ECO:0000256" key="12">
    <source>
        <dbReference type="ARBA" id="ARBA00023136"/>
    </source>
</evidence>
<evidence type="ECO:0000256" key="2">
    <source>
        <dbReference type="ARBA" id="ARBA00004370"/>
    </source>
</evidence>
<organism evidence="15">
    <name type="scientific">Schizophyllum commune (strain H4-8 / FGSC 9210)</name>
    <name type="common">Split gill fungus</name>
    <dbReference type="NCBI Taxonomy" id="578458"/>
    <lineage>
        <taxon>Eukaryota</taxon>
        <taxon>Fungi</taxon>
        <taxon>Dikarya</taxon>
        <taxon>Basidiomycota</taxon>
        <taxon>Agaricomycotina</taxon>
        <taxon>Agaricomycetes</taxon>
        <taxon>Agaricomycetidae</taxon>
        <taxon>Agaricales</taxon>
        <taxon>Schizophyllaceae</taxon>
        <taxon>Schizophyllum</taxon>
    </lineage>
</organism>
<comment type="similarity">
    <text evidence="4">Belongs to the cytochrome P450 family.</text>
</comment>
<dbReference type="CDD" id="cd11069">
    <property type="entry name" value="CYP_FUM15-like"/>
    <property type="match status" value="1"/>
</dbReference>
<reference evidence="14 15" key="1">
    <citation type="journal article" date="2010" name="Nat. Biotechnol.">
        <title>Genome sequence of the model mushroom Schizophyllum commune.</title>
        <authorList>
            <person name="Ohm R.A."/>
            <person name="de Jong J.F."/>
            <person name="Lugones L.G."/>
            <person name="Aerts A."/>
            <person name="Kothe E."/>
            <person name="Stajich J.E."/>
            <person name="de Vries R.P."/>
            <person name="Record E."/>
            <person name="Levasseur A."/>
            <person name="Baker S.E."/>
            <person name="Bartholomew K.A."/>
            <person name="Coutinho P.M."/>
            <person name="Erdmann S."/>
            <person name="Fowler T.J."/>
            <person name="Gathman A.C."/>
            <person name="Lombard V."/>
            <person name="Henrissat B."/>
            <person name="Knabe N."/>
            <person name="Kuees U."/>
            <person name="Lilly W.W."/>
            <person name="Lindquist E."/>
            <person name="Lucas S."/>
            <person name="Magnuson J.K."/>
            <person name="Piumi F."/>
            <person name="Raudaskoski M."/>
            <person name="Salamov A."/>
            <person name="Schmutz J."/>
            <person name="Schwarze F.W.M.R."/>
            <person name="vanKuyk P.A."/>
            <person name="Horton J.S."/>
            <person name="Grigoriev I.V."/>
            <person name="Woesten H.A.B."/>
        </authorList>
    </citation>
    <scope>NUCLEOTIDE SEQUENCE [LARGE SCALE GENOMIC DNA]</scope>
    <source>
        <strain evidence="15">H4-8 / FGSC 9210</strain>
    </source>
</reference>
<dbReference type="OrthoDB" id="10029320at2759"/>
<evidence type="ECO:0000256" key="8">
    <source>
        <dbReference type="ARBA" id="ARBA00022989"/>
    </source>
</evidence>
<evidence type="ECO:0000313" key="14">
    <source>
        <dbReference type="EMBL" id="EFI94419.1"/>
    </source>
</evidence>
<dbReference type="KEGG" id="scm:SCHCO_02634186"/>
<keyword evidence="8" id="KW-1133">Transmembrane helix</keyword>
<evidence type="ECO:0000256" key="7">
    <source>
        <dbReference type="ARBA" id="ARBA00022723"/>
    </source>
</evidence>
<protein>
    <recommendedName>
        <fullName evidence="16">Cytochrome P450</fullName>
    </recommendedName>
</protein>
<dbReference type="PANTHER" id="PTHR24305">
    <property type="entry name" value="CYTOCHROME P450"/>
    <property type="match status" value="1"/>
</dbReference>
<accession>D8QBV2</accession>
<keyword evidence="9" id="KW-0560">Oxidoreductase</keyword>
<evidence type="ECO:0000256" key="10">
    <source>
        <dbReference type="ARBA" id="ARBA00023004"/>
    </source>
</evidence>
<dbReference type="Pfam" id="PF00067">
    <property type="entry name" value="p450"/>
    <property type="match status" value="1"/>
</dbReference>
<evidence type="ECO:0000256" key="1">
    <source>
        <dbReference type="ARBA" id="ARBA00001971"/>
    </source>
</evidence>
<keyword evidence="6" id="KW-0812">Transmembrane</keyword>
<gene>
    <name evidence="14" type="ORF">SCHCODRAFT_236545</name>
</gene>
<keyword evidence="10 13" id="KW-0408">Iron</keyword>
<dbReference type="Proteomes" id="UP000007431">
    <property type="component" value="Unassembled WGS sequence"/>
</dbReference>
<dbReference type="AlphaFoldDB" id="D8QBV2"/>
<evidence type="ECO:0000313" key="15">
    <source>
        <dbReference type="Proteomes" id="UP000007431"/>
    </source>
</evidence>
<evidence type="ECO:0000256" key="5">
    <source>
        <dbReference type="ARBA" id="ARBA00022617"/>
    </source>
</evidence>
<evidence type="ECO:0000256" key="4">
    <source>
        <dbReference type="ARBA" id="ARBA00010617"/>
    </source>
</evidence>
<evidence type="ECO:0008006" key="16">
    <source>
        <dbReference type="Google" id="ProtNLM"/>
    </source>
</evidence>
<dbReference type="InterPro" id="IPR050121">
    <property type="entry name" value="Cytochrome_P450_monoxygenase"/>
</dbReference>
<dbReference type="InParanoid" id="D8QBV2"/>
<proteinExistence type="inferred from homology"/>
<evidence type="ECO:0000256" key="13">
    <source>
        <dbReference type="PIRSR" id="PIRSR602401-1"/>
    </source>
</evidence>
<dbReference type="PANTHER" id="PTHR24305:SF166">
    <property type="entry name" value="CYTOCHROME P450 12A4, MITOCHONDRIAL-RELATED"/>
    <property type="match status" value="1"/>
</dbReference>
<keyword evidence="5 13" id="KW-0349">Heme</keyword>
<dbReference type="EMBL" id="GL377309">
    <property type="protein sequence ID" value="EFI94419.1"/>
    <property type="molecule type" value="Genomic_DNA"/>
</dbReference>
<dbReference type="GO" id="GO:0004497">
    <property type="term" value="F:monooxygenase activity"/>
    <property type="evidence" value="ECO:0007669"/>
    <property type="project" value="UniProtKB-KW"/>
</dbReference>
<dbReference type="GO" id="GO:0016705">
    <property type="term" value="F:oxidoreductase activity, acting on paired donors, with incorporation or reduction of molecular oxygen"/>
    <property type="evidence" value="ECO:0007669"/>
    <property type="project" value="InterPro"/>
</dbReference>
<dbReference type="GO" id="GO:0005506">
    <property type="term" value="F:iron ion binding"/>
    <property type="evidence" value="ECO:0007669"/>
    <property type="project" value="InterPro"/>
</dbReference>
<evidence type="ECO:0000256" key="3">
    <source>
        <dbReference type="ARBA" id="ARBA00004721"/>
    </source>
</evidence>
<dbReference type="PRINTS" id="PR00385">
    <property type="entry name" value="P450"/>
</dbReference>
<keyword evidence="15" id="KW-1185">Reference proteome</keyword>
<sequence>MIIAGERPLTVTLPDFGMGTYVVVGASLFLTYRTLHQLIIYPYLFSPIRNVPGPPLGSDGLPSTVSSNPSGNWLTRKLWTLLAGHFPAIIRSEAGVLQREWVKQYGPVVRAVGPLGIERLIFTSHEALHKILQESVDHPRPDFMRNVLGIVAGNGLLTVEGQEHKLMRKVMNPAFSLPNLAAQTDMYYEAIDGLLEIIGAQVDADRSGTKAPIVHMYEWMSKVTLDIICETAFGYRTDSLHNPHNELAEAYEELVNMQDGRMLARFIALVSIPGAARFLQSDMAYRWREVLGKFVQPQTRILLESMHRIKRVSAGILEEKMKEAHSAPGDFETKKDIMSILVRARMAEEKASEGRKVGYAMSDGEMMDQVLTFLGAGHETTASGLAWTLWLLAKDPESQRCLRDELKPVYDVNPHPDYRTLKDLKFLECVVMESLRLMPPVPMTFRKAAKTDYIDGVLVPKGTVFYVPIRVVNTMRSFWGPDAEEFRPTRWLDPPKSAHFQSFIAGPHACIGKTMAIIEMKAILAALVAQFEFEPACEGQVPQPTAAVTMKPKDGMPLRVRRA</sequence>
<dbReference type="RefSeq" id="XP_003029322.1">
    <property type="nucleotide sequence ID" value="XM_003029276.1"/>
</dbReference>
<keyword evidence="11" id="KW-0503">Monooxygenase</keyword>
<dbReference type="Gene3D" id="1.10.630.10">
    <property type="entry name" value="Cytochrome P450"/>
    <property type="match status" value="1"/>
</dbReference>
<comment type="subcellular location">
    <subcellularLocation>
        <location evidence="2">Membrane</location>
    </subcellularLocation>
</comment>
<comment type="pathway">
    <text evidence="3">Secondary metabolite biosynthesis; terpenoid biosynthesis.</text>
</comment>
<dbReference type="OMA" id="PAKMNRD"/>
<keyword evidence="12" id="KW-0472">Membrane</keyword>
<dbReference type="GO" id="GO:0016020">
    <property type="term" value="C:membrane"/>
    <property type="evidence" value="ECO:0007669"/>
    <property type="project" value="UniProtKB-SubCell"/>
</dbReference>
<dbReference type="GO" id="GO:0020037">
    <property type="term" value="F:heme binding"/>
    <property type="evidence" value="ECO:0007669"/>
    <property type="project" value="InterPro"/>
</dbReference>
<dbReference type="GeneID" id="9591143"/>
<dbReference type="eggNOG" id="KOG0157">
    <property type="taxonomic scope" value="Eukaryota"/>
</dbReference>
<dbReference type="InterPro" id="IPR036396">
    <property type="entry name" value="Cyt_P450_sf"/>
</dbReference>
<dbReference type="VEuPathDB" id="FungiDB:SCHCODRAFT_02634186"/>
<dbReference type="SUPFAM" id="SSF48264">
    <property type="entry name" value="Cytochrome P450"/>
    <property type="match status" value="1"/>
</dbReference>
<keyword evidence="7 13" id="KW-0479">Metal-binding</keyword>
<dbReference type="InterPro" id="IPR002401">
    <property type="entry name" value="Cyt_P450_E_grp-I"/>
</dbReference>
<feature type="binding site" description="axial binding residue" evidence="13">
    <location>
        <position position="510"/>
    </location>
    <ligand>
        <name>heme</name>
        <dbReference type="ChEBI" id="CHEBI:30413"/>
    </ligand>
    <ligandPart>
        <name>Fe</name>
        <dbReference type="ChEBI" id="CHEBI:18248"/>
    </ligandPart>
</feature>
<dbReference type="HOGENOM" id="CLU_001570_5_11_1"/>
<evidence type="ECO:0000256" key="6">
    <source>
        <dbReference type="ARBA" id="ARBA00022692"/>
    </source>
</evidence>
<evidence type="ECO:0000256" key="9">
    <source>
        <dbReference type="ARBA" id="ARBA00023002"/>
    </source>
</evidence>
<comment type="cofactor">
    <cofactor evidence="1 13">
        <name>heme</name>
        <dbReference type="ChEBI" id="CHEBI:30413"/>
    </cofactor>
</comment>
<dbReference type="PRINTS" id="PR00463">
    <property type="entry name" value="EP450I"/>
</dbReference>
<dbReference type="InterPro" id="IPR001128">
    <property type="entry name" value="Cyt_P450"/>
</dbReference>
<evidence type="ECO:0000256" key="11">
    <source>
        <dbReference type="ARBA" id="ARBA00023033"/>
    </source>
</evidence>